<proteinExistence type="predicted"/>
<organism evidence="3 4">
    <name type="scientific">Prorocentrum cordatum</name>
    <dbReference type="NCBI Taxonomy" id="2364126"/>
    <lineage>
        <taxon>Eukaryota</taxon>
        <taxon>Sar</taxon>
        <taxon>Alveolata</taxon>
        <taxon>Dinophyceae</taxon>
        <taxon>Prorocentrales</taxon>
        <taxon>Prorocentraceae</taxon>
        <taxon>Prorocentrum</taxon>
    </lineage>
</organism>
<evidence type="ECO:0000256" key="2">
    <source>
        <dbReference type="SAM" id="MobiDB-lite"/>
    </source>
</evidence>
<keyword evidence="4" id="KW-1185">Reference proteome</keyword>
<keyword evidence="1" id="KW-0175">Coiled coil</keyword>
<evidence type="ECO:0000313" key="4">
    <source>
        <dbReference type="Proteomes" id="UP001189429"/>
    </source>
</evidence>
<reference evidence="3" key="1">
    <citation type="submission" date="2023-10" db="EMBL/GenBank/DDBJ databases">
        <authorList>
            <person name="Chen Y."/>
            <person name="Shah S."/>
            <person name="Dougan E. K."/>
            <person name="Thang M."/>
            <person name="Chan C."/>
        </authorList>
    </citation>
    <scope>NUCLEOTIDE SEQUENCE [LARGE SCALE GENOMIC DNA]</scope>
</reference>
<evidence type="ECO:0000313" key="3">
    <source>
        <dbReference type="EMBL" id="CAK0851931.1"/>
    </source>
</evidence>
<dbReference type="EMBL" id="CAUYUJ010015282">
    <property type="protein sequence ID" value="CAK0851931.1"/>
    <property type="molecule type" value="Genomic_DNA"/>
</dbReference>
<name>A0ABN9U325_9DINO</name>
<accession>A0ABN9U325</accession>
<sequence length="458" mass="50647">GRRGRSGGCSKSHQKRKHDFSEVRADVVDRRWAPERRLRRRLGRAPRARGGDLAQTRGFCADLRQCTFIQFFLLPAAAEAAAEGASGGEALRVQMDKAKSNVAAAQALYNVQSTTTAVNEEAVQKAWADLAEQQSLLMRLTTELADGRASMQAEVKAEAEAKQREAQAKERELQEALRKLEAQQAAMRAEAEAKEREAEAKLRELQETLRNLEAQQAELRAEAEAKEREAGAKEREAEAKEREAEAKQREAEAREERLQATVRRLEWSLEGRGKEVSRAEAREREARTRERNLAALLEDQGQALAEASRAAAEEERVRGAAAAARSDLLLAMLKVVGDRAQNATGGEPIPDLAEQREAALEGARANAQRVTELEAETELARAELEEMRASLETERRADRGAALVEARARAKFLDRALTSIASESGAFGAGNLFGLLKRRSNDEVVQDILERVDKLKAR</sequence>
<protein>
    <recommendedName>
        <fullName evidence="5">Cilia- and flagella-associated protein 157</fullName>
    </recommendedName>
</protein>
<evidence type="ECO:0000256" key="1">
    <source>
        <dbReference type="SAM" id="Coils"/>
    </source>
</evidence>
<gene>
    <name evidence="3" type="ORF">PCOR1329_LOCUS43924</name>
</gene>
<comment type="caution">
    <text evidence="3">The sequence shown here is derived from an EMBL/GenBank/DDBJ whole genome shotgun (WGS) entry which is preliminary data.</text>
</comment>
<feature type="coiled-coil region" evidence="1">
    <location>
        <begin position="370"/>
        <end position="397"/>
    </location>
</feature>
<evidence type="ECO:0008006" key="5">
    <source>
        <dbReference type="Google" id="ProtNLM"/>
    </source>
</evidence>
<dbReference type="Proteomes" id="UP001189429">
    <property type="component" value="Unassembled WGS sequence"/>
</dbReference>
<feature type="region of interest" description="Disordered" evidence="2">
    <location>
        <begin position="219"/>
        <end position="254"/>
    </location>
</feature>
<feature type="region of interest" description="Disordered" evidence="2">
    <location>
        <begin position="1"/>
        <end position="26"/>
    </location>
</feature>
<feature type="non-terminal residue" evidence="3">
    <location>
        <position position="1"/>
    </location>
</feature>